<dbReference type="EMBL" id="GBRH01159586">
    <property type="protein sequence ID" value="JAE38310.1"/>
    <property type="molecule type" value="Transcribed_RNA"/>
</dbReference>
<protein>
    <submittedName>
        <fullName evidence="1">Uncharacterized protein</fullName>
    </submittedName>
</protein>
<accession>A0A0A9HMC5</accession>
<reference evidence="1" key="2">
    <citation type="journal article" date="2015" name="Data Brief">
        <title>Shoot transcriptome of the giant reed, Arundo donax.</title>
        <authorList>
            <person name="Barrero R.A."/>
            <person name="Guerrero F.D."/>
            <person name="Moolhuijzen P."/>
            <person name="Goolsby J.A."/>
            <person name="Tidwell J."/>
            <person name="Bellgard S.E."/>
            <person name="Bellgard M.I."/>
        </authorList>
    </citation>
    <scope>NUCLEOTIDE SEQUENCE</scope>
    <source>
        <tissue evidence="1">Shoot tissue taken approximately 20 cm above the soil surface</tissue>
    </source>
</reference>
<organism evidence="1">
    <name type="scientific">Arundo donax</name>
    <name type="common">Giant reed</name>
    <name type="synonym">Donax arundinaceus</name>
    <dbReference type="NCBI Taxonomy" id="35708"/>
    <lineage>
        <taxon>Eukaryota</taxon>
        <taxon>Viridiplantae</taxon>
        <taxon>Streptophyta</taxon>
        <taxon>Embryophyta</taxon>
        <taxon>Tracheophyta</taxon>
        <taxon>Spermatophyta</taxon>
        <taxon>Magnoliopsida</taxon>
        <taxon>Liliopsida</taxon>
        <taxon>Poales</taxon>
        <taxon>Poaceae</taxon>
        <taxon>PACMAD clade</taxon>
        <taxon>Arundinoideae</taxon>
        <taxon>Arundineae</taxon>
        <taxon>Arundo</taxon>
    </lineage>
</organism>
<proteinExistence type="predicted"/>
<name>A0A0A9HMC5_ARUDO</name>
<reference evidence="1" key="1">
    <citation type="submission" date="2014-09" db="EMBL/GenBank/DDBJ databases">
        <authorList>
            <person name="Magalhaes I.L.F."/>
            <person name="Oliveira U."/>
            <person name="Santos F.R."/>
            <person name="Vidigal T.H.D.A."/>
            <person name="Brescovit A.D."/>
            <person name="Santos A.J."/>
        </authorList>
    </citation>
    <scope>NUCLEOTIDE SEQUENCE</scope>
    <source>
        <tissue evidence="1">Shoot tissue taken approximately 20 cm above the soil surface</tissue>
    </source>
</reference>
<dbReference type="AlphaFoldDB" id="A0A0A9HMC5"/>
<sequence>MHSGFCNTSTPLRSDILQLVCYLAQQVRSCSVPCSFIAYMLVWAKEHDRTDTLPCFLLY</sequence>
<evidence type="ECO:0000313" key="1">
    <source>
        <dbReference type="EMBL" id="JAE38310.1"/>
    </source>
</evidence>